<dbReference type="InterPro" id="IPR005496">
    <property type="entry name" value="Integral_membrane_TerC"/>
</dbReference>
<feature type="transmembrane region" description="Helical" evidence="6">
    <location>
        <begin position="248"/>
        <end position="267"/>
    </location>
</feature>
<feature type="transmembrane region" description="Helical" evidence="6">
    <location>
        <begin position="90"/>
        <end position="108"/>
    </location>
</feature>
<evidence type="ECO:0000256" key="6">
    <source>
        <dbReference type="SAM" id="Phobius"/>
    </source>
</evidence>
<evidence type="ECO:0000313" key="7">
    <source>
        <dbReference type="EMBL" id="GGA51694.1"/>
    </source>
</evidence>
<protein>
    <recommendedName>
        <fullName evidence="9">TerC family protein</fullName>
    </recommendedName>
</protein>
<dbReference type="RefSeq" id="WP_127071157.1">
    <property type="nucleotide sequence ID" value="NZ_BMKB01000003.1"/>
</dbReference>
<comment type="subcellular location">
    <subcellularLocation>
        <location evidence="1">Membrane</location>
        <topology evidence="1">Multi-pass membrane protein</topology>
    </subcellularLocation>
</comment>
<evidence type="ECO:0000256" key="5">
    <source>
        <dbReference type="ARBA" id="ARBA00023136"/>
    </source>
</evidence>
<organism evidence="7 8">
    <name type="scientific">Pelagibacterium lentulum</name>
    <dbReference type="NCBI Taxonomy" id="2029865"/>
    <lineage>
        <taxon>Bacteria</taxon>
        <taxon>Pseudomonadati</taxon>
        <taxon>Pseudomonadota</taxon>
        <taxon>Alphaproteobacteria</taxon>
        <taxon>Hyphomicrobiales</taxon>
        <taxon>Devosiaceae</taxon>
        <taxon>Pelagibacterium</taxon>
    </lineage>
</organism>
<reference evidence="7 8" key="1">
    <citation type="journal article" date="2014" name="Int. J. Syst. Evol. Microbiol.">
        <title>Complete genome sequence of Corynebacterium casei LMG S-19264T (=DSM 44701T), isolated from a smear-ripened cheese.</title>
        <authorList>
            <consortium name="US DOE Joint Genome Institute (JGI-PGF)"/>
            <person name="Walter F."/>
            <person name="Albersmeier A."/>
            <person name="Kalinowski J."/>
            <person name="Ruckert C."/>
        </authorList>
    </citation>
    <scope>NUCLEOTIDE SEQUENCE [LARGE SCALE GENOMIC DNA]</scope>
    <source>
        <strain evidence="7 8">CGMCC 1.15896</strain>
    </source>
</reference>
<feature type="transmembrane region" description="Helical" evidence="6">
    <location>
        <begin position="115"/>
        <end position="138"/>
    </location>
</feature>
<evidence type="ECO:0000256" key="2">
    <source>
        <dbReference type="ARBA" id="ARBA00007511"/>
    </source>
</evidence>
<evidence type="ECO:0000256" key="1">
    <source>
        <dbReference type="ARBA" id="ARBA00004141"/>
    </source>
</evidence>
<dbReference type="NCBIfam" id="TIGR03718">
    <property type="entry name" value="R_switched_Alx"/>
    <property type="match status" value="1"/>
</dbReference>
<feature type="transmembrane region" description="Helical" evidence="6">
    <location>
        <begin position="205"/>
        <end position="228"/>
    </location>
</feature>
<comment type="caution">
    <text evidence="7">The sequence shown here is derived from an EMBL/GenBank/DDBJ whole genome shotgun (WGS) entry which is preliminary data.</text>
</comment>
<dbReference type="AlphaFoldDB" id="A0A916RD53"/>
<dbReference type="GO" id="GO:0016020">
    <property type="term" value="C:membrane"/>
    <property type="evidence" value="ECO:0007669"/>
    <property type="project" value="UniProtKB-SubCell"/>
</dbReference>
<name>A0A916RD53_9HYPH</name>
<feature type="transmembrane region" description="Helical" evidence="6">
    <location>
        <begin position="17"/>
        <end position="39"/>
    </location>
</feature>
<evidence type="ECO:0000256" key="4">
    <source>
        <dbReference type="ARBA" id="ARBA00022989"/>
    </source>
</evidence>
<dbReference type="PANTHER" id="PTHR30238">
    <property type="entry name" value="MEMBRANE BOUND PREDICTED REDOX MODULATOR"/>
    <property type="match status" value="1"/>
</dbReference>
<evidence type="ECO:0000256" key="3">
    <source>
        <dbReference type="ARBA" id="ARBA00022692"/>
    </source>
</evidence>
<dbReference type="Pfam" id="PF03741">
    <property type="entry name" value="TerC"/>
    <property type="match status" value="1"/>
</dbReference>
<feature type="transmembrane region" description="Helical" evidence="6">
    <location>
        <begin position="274"/>
        <end position="292"/>
    </location>
</feature>
<sequence length="342" mass="38309">MEDFAQFFASPILGTPAWFWLAFITIVTAVLVFDLGFLHREQKEISARESFILYGCYVALALCFGGWVWAVRGPEAGLEFFTGYVIEQSLAMDNIFVIATIFTFLGVPRVYQHRVLFWGIIGVLFFRALLIGAGVALVNSFEPILYVFGAFLVFTGVKMFSKVEQHNDIENNKILKFLRKHFRITPRFHGTKFLVEQPHPQTGKLVLFLTPLAVALIMVEIVDVIFAVDSVPAIFAITQDPFIVYTSNVFAVLGLRALFFALSAALARFRYLQTALAIILVLVGVKIFLVPLDVHIDTGLSLVVTLSILATGVLYSLWNTRHEVIDNEPPQTDDIKADAHKT</sequence>
<evidence type="ECO:0008006" key="9">
    <source>
        <dbReference type="Google" id="ProtNLM"/>
    </source>
</evidence>
<gene>
    <name evidence="7" type="ORF">GCM10011499_22190</name>
</gene>
<evidence type="ECO:0000313" key="8">
    <source>
        <dbReference type="Proteomes" id="UP000596977"/>
    </source>
</evidence>
<proteinExistence type="inferred from homology"/>
<keyword evidence="5 6" id="KW-0472">Membrane</keyword>
<keyword evidence="8" id="KW-1185">Reference proteome</keyword>
<feature type="transmembrane region" description="Helical" evidence="6">
    <location>
        <begin position="144"/>
        <end position="161"/>
    </location>
</feature>
<feature type="transmembrane region" description="Helical" evidence="6">
    <location>
        <begin position="51"/>
        <end position="70"/>
    </location>
</feature>
<dbReference type="EMBL" id="BMKB01000003">
    <property type="protein sequence ID" value="GGA51694.1"/>
    <property type="molecule type" value="Genomic_DNA"/>
</dbReference>
<dbReference type="PANTHER" id="PTHR30238:SF0">
    <property type="entry name" value="THYLAKOID MEMBRANE PROTEIN TERC, CHLOROPLASTIC"/>
    <property type="match status" value="1"/>
</dbReference>
<comment type="similarity">
    <text evidence="2">Belongs to the TerC family.</text>
</comment>
<keyword evidence="3 6" id="KW-0812">Transmembrane</keyword>
<keyword evidence="4 6" id="KW-1133">Transmembrane helix</keyword>
<dbReference type="Proteomes" id="UP000596977">
    <property type="component" value="Unassembled WGS sequence"/>
</dbReference>
<accession>A0A916RD53</accession>
<feature type="transmembrane region" description="Helical" evidence="6">
    <location>
        <begin position="298"/>
        <end position="318"/>
    </location>
</feature>
<dbReference type="OrthoDB" id="9783692at2"/>
<dbReference type="InterPro" id="IPR022369">
    <property type="entry name" value="Integral_membrane_TerC_rswitch"/>
</dbReference>